<reference evidence="8 9" key="1">
    <citation type="submission" date="2023-12" db="EMBL/GenBank/DDBJ databases">
        <title>Blastococcus brunescens sp. nov., an actonobacterium isolated from sandstone collected in sahara desert.</title>
        <authorList>
            <person name="Gtari M."/>
            <person name="Ghodhbane F."/>
        </authorList>
    </citation>
    <scope>NUCLEOTIDE SEQUENCE [LARGE SCALE GENOMIC DNA]</scope>
    <source>
        <strain evidence="8 9">BMG 8361</strain>
    </source>
</reference>
<evidence type="ECO:0000256" key="3">
    <source>
        <dbReference type="ARBA" id="ARBA00033230"/>
    </source>
</evidence>
<evidence type="ECO:0000259" key="7">
    <source>
        <dbReference type="PROSITE" id="PS51987"/>
    </source>
</evidence>
<evidence type="ECO:0000256" key="4">
    <source>
        <dbReference type="PROSITE-ProRule" id="PRU01331"/>
    </source>
</evidence>
<dbReference type="Gene3D" id="3.10.20.70">
    <property type="entry name" value="Glutamine synthetase, N-terminal domain"/>
    <property type="match status" value="1"/>
</dbReference>
<dbReference type="InterPro" id="IPR014746">
    <property type="entry name" value="Gln_synth/guanido_kin_cat_dom"/>
</dbReference>
<dbReference type="EC" id="6.3.1.2" evidence="2"/>
<dbReference type="PANTHER" id="PTHR43407:SF1">
    <property type="entry name" value="LENGSIN"/>
    <property type="match status" value="1"/>
</dbReference>
<sequence>MPIDAFEPHPIVRLLSKPSADFTGGDLVRAIEQLGLRQVNLRYVGGDGRLKTLAFPINSRDHLIEVLVRGERVDGSSVFAGTDTGASDVYVVPRHRTAFLNPFGERPSLDVLCSFYDEDGKPLSYAREQVVRRAAEALTQETGMTLEAFGELEYYLVDERERIYPVEEERGYQESSPFSKGQRIREQVLGHLSAMGVPLKYAHGEVGNILEDDRQLVQHEIELQPVPVERAADHLVLAKWVVREVAHAHGLEATFAPSVSSKGAGNGLHIHSRLVRDGASAIVGEDGINDAGRRLVAGYLAAASALTAFGNTVPTSYLRFADGDESPGDICWGEKDRTGLVRVPLAWNGACCPRWSPTPTRATPGPSPSPPRIPRPSSSGSATARPTCTCCWPAWPSRQGAGSVILTAWSWPRGSAPPTTTTSSSCRPRARNRLTRSIATERCSRPTGSSPARSSTPSSRACAKPTMPPVTSLGTTPPVTSSSAGTGTSADRDRLTGRQSGAPVDRASPPADPVSESEPSCGFRSSPRRGLRTRRAGRAARPAMNHCLVRTRSVPALSGAERLAAAVRRDSKGMGCTLLLPDFQRRRSQRDP</sequence>
<accession>A0ABZ1B850</accession>
<dbReference type="RefSeq" id="WP_324277869.1">
    <property type="nucleotide sequence ID" value="NZ_CP141261.1"/>
</dbReference>
<dbReference type="InterPro" id="IPR008146">
    <property type="entry name" value="Gln_synth_cat_dom"/>
</dbReference>
<feature type="region of interest" description="Disordered" evidence="6">
    <location>
        <begin position="410"/>
        <end position="539"/>
    </location>
</feature>
<evidence type="ECO:0000313" key="9">
    <source>
        <dbReference type="Proteomes" id="UP001324287"/>
    </source>
</evidence>
<dbReference type="GO" id="GO:0016874">
    <property type="term" value="F:ligase activity"/>
    <property type="evidence" value="ECO:0007669"/>
    <property type="project" value="UniProtKB-KW"/>
</dbReference>
<dbReference type="EMBL" id="CP141261">
    <property type="protein sequence ID" value="WRL66557.1"/>
    <property type="molecule type" value="Genomic_DNA"/>
</dbReference>
<evidence type="ECO:0000256" key="5">
    <source>
        <dbReference type="RuleBase" id="RU000384"/>
    </source>
</evidence>
<evidence type="ECO:0000256" key="2">
    <source>
        <dbReference type="ARBA" id="ARBA00012937"/>
    </source>
</evidence>
<dbReference type="InterPro" id="IPR036651">
    <property type="entry name" value="Gln_synt_N_sf"/>
</dbReference>
<feature type="region of interest" description="Disordered" evidence="6">
    <location>
        <begin position="356"/>
        <end position="382"/>
    </location>
</feature>
<dbReference type="Pfam" id="PF00120">
    <property type="entry name" value="Gln-synt_C"/>
    <property type="match status" value="1"/>
</dbReference>
<dbReference type="InterPro" id="IPR008147">
    <property type="entry name" value="Gln_synt_N"/>
</dbReference>
<feature type="compositionally biased region" description="Pro residues" evidence="6">
    <location>
        <begin position="365"/>
        <end position="374"/>
    </location>
</feature>
<feature type="compositionally biased region" description="Low complexity" evidence="6">
    <location>
        <begin position="474"/>
        <end position="489"/>
    </location>
</feature>
<dbReference type="Gene3D" id="3.30.590.10">
    <property type="entry name" value="Glutamine synthetase/guanido kinase, catalytic domain"/>
    <property type="match status" value="1"/>
</dbReference>
<dbReference type="Pfam" id="PF03951">
    <property type="entry name" value="Gln-synt_N"/>
    <property type="match status" value="1"/>
</dbReference>
<evidence type="ECO:0000256" key="1">
    <source>
        <dbReference type="ARBA" id="ARBA00009897"/>
    </source>
</evidence>
<dbReference type="PANTHER" id="PTHR43407">
    <property type="entry name" value="GLUTAMINE SYNTHETASE"/>
    <property type="match status" value="1"/>
</dbReference>
<gene>
    <name evidence="8" type="ORF">U6N30_14840</name>
</gene>
<evidence type="ECO:0000313" key="8">
    <source>
        <dbReference type="EMBL" id="WRL66557.1"/>
    </source>
</evidence>
<dbReference type="SUPFAM" id="SSF54368">
    <property type="entry name" value="Glutamine synthetase, N-terminal domain"/>
    <property type="match status" value="1"/>
</dbReference>
<dbReference type="PROSITE" id="PS51987">
    <property type="entry name" value="GS_CATALYTIC"/>
    <property type="match status" value="1"/>
</dbReference>
<feature type="compositionally biased region" description="Low complexity" evidence="6">
    <location>
        <begin position="445"/>
        <end position="461"/>
    </location>
</feature>
<keyword evidence="9" id="KW-1185">Reference proteome</keyword>
<feature type="compositionally biased region" description="Low complexity" evidence="6">
    <location>
        <begin position="412"/>
        <end position="427"/>
    </location>
</feature>
<proteinExistence type="inferred from homology"/>
<dbReference type="SUPFAM" id="SSF55931">
    <property type="entry name" value="Glutamine synthetase/guanido kinase"/>
    <property type="match status" value="1"/>
</dbReference>
<protein>
    <recommendedName>
        <fullName evidence="2">glutamine synthetase</fullName>
        <ecNumber evidence="2">6.3.1.2</ecNumber>
    </recommendedName>
    <alternativeName>
        <fullName evidence="3">Glutamine synthetase I beta</fullName>
    </alternativeName>
</protein>
<dbReference type="Proteomes" id="UP001324287">
    <property type="component" value="Chromosome"/>
</dbReference>
<feature type="domain" description="GS catalytic" evidence="7">
    <location>
        <begin position="127"/>
        <end position="344"/>
    </location>
</feature>
<dbReference type="SMART" id="SM01230">
    <property type="entry name" value="Gln-synt_C"/>
    <property type="match status" value="1"/>
</dbReference>
<feature type="compositionally biased region" description="Basic residues" evidence="6">
    <location>
        <begin position="526"/>
        <end position="538"/>
    </location>
</feature>
<evidence type="ECO:0000256" key="6">
    <source>
        <dbReference type="SAM" id="MobiDB-lite"/>
    </source>
</evidence>
<comment type="similarity">
    <text evidence="1 4 5">Belongs to the glutamine synthetase family.</text>
</comment>
<name>A0ABZ1B850_9ACTN</name>
<keyword evidence="8" id="KW-0436">Ligase</keyword>
<organism evidence="8 9">
    <name type="scientific">Blastococcus brunescens</name>
    <dbReference type="NCBI Taxonomy" id="1564165"/>
    <lineage>
        <taxon>Bacteria</taxon>
        <taxon>Bacillati</taxon>
        <taxon>Actinomycetota</taxon>
        <taxon>Actinomycetes</taxon>
        <taxon>Geodermatophilales</taxon>
        <taxon>Geodermatophilaceae</taxon>
        <taxon>Blastococcus</taxon>
    </lineage>
</organism>